<keyword evidence="3 5" id="KW-0863">Zinc-finger</keyword>
<evidence type="ECO:0000313" key="9">
    <source>
        <dbReference type="Proteomes" id="UP000521578"/>
    </source>
</evidence>
<feature type="region of interest" description="Disordered" evidence="6">
    <location>
        <begin position="58"/>
        <end position="80"/>
    </location>
</feature>
<organism evidence="8">
    <name type="scientific">Menura novaehollandiae</name>
    <name type="common">superb lyrebird</name>
    <dbReference type="NCBI Taxonomy" id="47692"/>
    <lineage>
        <taxon>Eukaryota</taxon>
        <taxon>Metazoa</taxon>
        <taxon>Chordata</taxon>
        <taxon>Craniata</taxon>
        <taxon>Vertebrata</taxon>
        <taxon>Euteleostomi</taxon>
        <taxon>Archelosauria</taxon>
        <taxon>Archosauria</taxon>
        <taxon>Dinosauria</taxon>
        <taxon>Saurischia</taxon>
        <taxon>Theropoda</taxon>
        <taxon>Coelurosauria</taxon>
        <taxon>Aves</taxon>
        <taxon>Neognathae</taxon>
        <taxon>Neoaves</taxon>
        <taxon>Telluraves</taxon>
        <taxon>Australaves</taxon>
        <taxon>Passeriformes</taxon>
        <taxon>Menuridae</taxon>
        <taxon>Menura</taxon>
    </lineage>
</organism>
<dbReference type="PANTHER" id="PTHR23235:SF178">
    <property type="entry name" value="C2H2-TYPE DOMAIN-CONTAINING PROTEIN-RELATED"/>
    <property type="match status" value="1"/>
</dbReference>
<evidence type="ECO:0000256" key="5">
    <source>
        <dbReference type="PROSITE-ProRule" id="PRU00042"/>
    </source>
</evidence>
<keyword evidence="1" id="KW-0479">Metal-binding</keyword>
<evidence type="ECO:0000256" key="4">
    <source>
        <dbReference type="ARBA" id="ARBA00022833"/>
    </source>
</evidence>
<dbReference type="AlphaFoldDB" id="A0AA97MXW6"/>
<evidence type="ECO:0000313" key="8">
    <source>
        <dbReference type="EMBL" id="NXE99813.1"/>
    </source>
</evidence>
<dbReference type="GO" id="GO:0000978">
    <property type="term" value="F:RNA polymerase II cis-regulatory region sequence-specific DNA binding"/>
    <property type="evidence" value="ECO:0007669"/>
    <property type="project" value="TreeGrafter"/>
</dbReference>
<feature type="domain" description="C2H2-type" evidence="7">
    <location>
        <begin position="1"/>
        <end position="26"/>
    </location>
</feature>
<dbReference type="SMART" id="SM00355">
    <property type="entry name" value="ZnF_C2H2"/>
    <property type="match status" value="2"/>
</dbReference>
<proteinExistence type="predicted"/>
<gene>
    <name evidence="8" type="primary">Ckr1_0</name>
    <name evidence="8" type="ORF">MENNOV_R16022</name>
</gene>
<dbReference type="PANTHER" id="PTHR23235">
    <property type="entry name" value="KRUEPPEL-LIKE TRANSCRIPTION FACTOR"/>
    <property type="match status" value="1"/>
</dbReference>
<sequence>CGDCGKGFAWASHLERHRRVHTGEKPFECPECGEAFSQGSHLAKHRRCHLAKAAGLPPLARTRLGGDAPGVPGGPEDPSP</sequence>
<dbReference type="EMBL" id="VWPS01001019">
    <property type="protein sequence ID" value="NXE99813.1"/>
    <property type="molecule type" value="Genomic_DNA"/>
</dbReference>
<dbReference type="PROSITE" id="PS50157">
    <property type="entry name" value="ZINC_FINGER_C2H2_2"/>
    <property type="match status" value="2"/>
</dbReference>
<name>A0AA97MXW6_9PASS</name>
<accession>A0AA97MXW6</accession>
<dbReference type="FunFam" id="3.30.160.60:FF:003464">
    <property type="match status" value="1"/>
</dbReference>
<evidence type="ECO:0000256" key="6">
    <source>
        <dbReference type="SAM" id="MobiDB-lite"/>
    </source>
</evidence>
<keyword evidence="4" id="KW-0862">Zinc</keyword>
<dbReference type="PROSITE" id="PS00028">
    <property type="entry name" value="ZINC_FINGER_C2H2_1"/>
    <property type="match status" value="2"/>
</dbReference>
<evidence type="ECO:0000256" key="3">
    <source>
        <dbReference type="ARBA" id="ARBA00022771"/>
    </source>
</evidence>
<protein>
    <submittedName>
        <fullName evidence="8">CKR1 protein</fullName>
    </submittedName>
</protein>
<dbReference type="SUPFAM" id="SSF57667">
    <property type="entry name" value="beta-beta-alpha zinc fingers"/>
    <property type="match status" value="1"/>
</dbReference>
<dbReference type="Pfam" id="PF13465">
    <property type="entry name" value="zf-H2C2_2"/>
    <property type="match status" value="1"/>
</dbReference>
<keyword evidence="2" id="KW-0677">Repeat</keyword>
<feature type="non-terminal residue" evidence="8">
    <location>
        <position position="80"/>
    </location>
</feature>
<dbReference type="GO" id="GO:0008270">
    <property type="term" value="F:zinc ion binding"/>
    <property type="evidence" value="ECO:0007669"/>
    <property type="project" value="UniProtKB-KW"/>
</dbReference>
<dbReference type="FunFam" id="3.30.160.60:FF:000522">
    <property type="entry name" value="zinc finger protein 285"/>
    <property type="match status" value="1"/>
</dbReference>
<evidence type="ECO:0000259" key="7">
    <source>
        <dbReference type="PROSITE" id="PS50157"/>
    </source>
</evidence>
<dbReference type="InterPro" id="IPR036236">
    <property type="entry name" value="Znf_C2H2_sf"/>
</dbReference>
<keyword evidence="9" id="KW-1185">Reference proteome</keyword>
<evidence type="ECO:0000256" key="1">
    <source>
        <dbReference type="ARBA" id="ARBA00022723"/>
    </source>
</evidence>
<feature type="domain" description="C2H2-type" evidence="7">
    <location>
        <begin position="27"/>
        <end position="54"/>
    </location>
</feature>
<reference evidence="8" key="1">
    <citation type="submission" date="2022-12" db="EMBL/GenBank/DDBJ databases">
        <title>Bird 10,000 Genomes (B10K) Project - Family phase.</title>
        <authorList>
            <person name="Zhang G."/>
        </authorList>
    </citation>
    <scope>NUCLEOTIDE SEQUENCE</scope>
    <source>
        <strain evidence="8">B10K-CU-030-46</strain>
        <tissue evidence="8">Muscle</tissue>
    </source>
</reference>
<dbReference type="InterPro" id="IPR013087">
    <property type="entry name" value="Znf_C2H2_type"/>
</dbReference>
<feature type="non-terminal residue" evidence="8">
    <location>
        <position position="1"/>
    </location>
</feature>
<dbReference type="GO" id="GO:0000981">
    <property type="term" value="F:DNA-binding transcription factor activity, RNA polymerase II-specific"/>
    <property type="evidence" value="ECO:0007669"/>
    <property type="project" value="TreeGrafter"/>
</dbReference>
<dbReference type="Proteomes" id="UP000521578">
    <property type="component" value="Unassembled WGS sequence"/>
</dbReference>
<dbReference type="Gene3D" id="3.30.160.60">
    <property type="entry name" value="Classic Zinc Finger"/>
    <property type="match status" value="2"/>
</dbReference>
<comment type="caution">
    <text evidence="8">The sequence shown here is derived from an EMBL/GenBank/DDBJ whole genome shotgun (WGS) entry which is preliminary data.</text>
</comment>
<evidence type="ECO:0000256" key="2">
    <source>
        <dbReference type="ARBA" id="ARBA00022737"/>
    </source>
</evidence>